<evidence type="ECO:0000313" key="3">
    <source>
        <dbReference type="EMBL" id="CAE7577638.1"/>
    </source>
</evidence>
<dbReference type="PANTHER" id="PTHR46230:SF7">
    <property type="entry name" value="BOLA-LIKE PROTEIN 1"/>
    <property type="match status" value="1"/>
</dbReference>
<evidence type="ECO:0000256" key="2">
    <source>
        <dbReference type="SAM" id="Phobius"/>
    </source>
</evidence>
<dbReference type="InterPro" id="IPR002634">
    <property type="entry name" value="BolA"/>
</dbReference>
<dbReference type="Pfam" id="PF01722">
    <property type="entry name" value="BolA"/>
    <property type="match status" value="1"/>
</dbReference>
<dbReference type="InterPro" id="IPR036065">
    <property type="entry name" value="BolA-like_sf"/>
</dbReference>
<feature type="transmembrane region" description="Helical" evidence="2">
    <location>
        <begin position="6"/>
        <end position="25"/>
    </location>
</feature>
<dbReference type="EMBL" id="CAJNDS010002734">
    <property type="protein sequence ID" value="CAE7577638.1"/>
    <property type="molecule type" value="Genomic_DNA"/>
</dbReference>
<keyword evidence="2" id="KW-1133">Transmembrane helix</keyword>
<organism evidence="3 4">
    <name type="scientific">Symbiodinium natans</name>
    <dbReference type="NCBI Taxonomy" id="878477"/>
    <lineage>
        <taxon>Eukaryota</taxon>
        <taxon>Sar</taxon>
        <taxon>Alveolata</taxon>
        <taxon>Dinophyceae</taxon>
        <taxon>Suessiales</taxon>
        <taxon>Symbiodiniaceae</taxon>
        <taxon>Symbiodinium</taxon>
    </lineage>
</organism>
<proteinExistence type="inferred from homology"/>
<dbReference type="Proteomes" id="UP000604046">
    <property type="component" value="Unassembled WGS sequence"/>
</dbReference>
<keyword evidence="4" id="KW-1185">Reference proteome</keyword>
<reference evidence="3" key="1">
    <citation type="submission" date="2021-02" db="EMBL/GenBank/DDBJ databases">
        <authorList>
            <person name="Dougan E. K."/>
            <person name="Rhodes N."/>
            <person name="Thang M."/>
            <person name="Chan C."/>
        </authorList>
    </citation>
    <scope>NUCLEOTIDE SEQUENCE</scope>
</reference>
<dbReference type="AlphaFoldDB" id="A0A812UT07"/>
<dbReference type="PANTHER" id="PTHR46230">
    <property type="match status" value="1"/>
</dbReference>
<name>A0A812UT07_9DINO</name>
<dbReference type="GO" id="GO:0016226">
    <property type="term" value="P:iron-sulfur cluster assembly"/>
    <property type="evidence" value="ECO:0007669"/>
    <property type="project" value="TreeGrafter"/>
</dbReference>
<dbReference type="OrthoDB" id="411584at2759"/>
<accession>A0A812UT07</accession>
<keyword evidence="2" id="KW-0812">Transmembrane</keyword>
<comment type="similarity">
    <text evidence="1">Belongs to the BolA/IbaG family.</text>
</comment>
<dbReference type="SUPFAM" id="SSF82657">
    <property type="entry name" value="BolA-like"/>
    <property type="match status" value="1"/>
</dbReference>
<comment type="caution">
    <text evidence="3">The sequence shown here is derived from an EMBL/GenBank/DDBJ whole genome shotgun (WGS) entry which is preliminary data.</text>
</comment>
<protein>
    <submittedName>
        <fullName evidence="3">BOLA1 protein</fullName>
    </submittedName>
</protein>
<evidence type="ECO:0000313" key="4">
    <source>
        <dbReference type="Proteomes" id="UP000604046"/>
    </source>
</evidence>
<keyword evidence="2" id="KW-0472">Membrane</keyword>
<gene>
    <name evidence="3" type="primary">BOLA1</name>
    <name evidence="3" type="ORF">SNAT2548_LOCUS32960</name>
</gene>
<dbReference type="Gene3D" id="3.30.300.90">
    <property type="entry name" value="BolA-like"/>
    <property type="match status" value="1"/>
</dbReference>
<evidence type="ECO:0000256" key="1">
    <source>
        <dbReference type="RuleBase" id="RU003860"/>
    </source>
</evidence>
<sequence>MQAASYRAPLLLAAGLASAVLWWSYKARRKGDQAAPAVSLPAAPDSRCSDPSRGPIATAIQAKVSRALQPSQLVIHDDSAAHRGHAGVAGAQIPETHFKVEVVSAAFEGVRKLERQRQVQDLLKDEFAAGLHALELSCRTPAEHAKASRT</sequence>